<dbReference type="PROSITE" id="PS51257">
    <property type="entry name" value="PROKAR_LIPOPROTEIN"/>
    <property type="match status" value="1"/>
</dbReference>
<evidence type="ECO:0000313" key="3">
    <source>
        <dbReference type="EMBL" id="TYC08415.1"/>
    </source>
</evidence>
<organism evidence="3 4">
    <name type="scientific">Bizionia gelidisalsuginis</name>
    <dbReference type="NCBI Taxonomy" id="291188"/>
    <lineage>
        <taxon>Bacteria</taxon>
        <taxon>Pseudomonadati</taxon>
        <taxon>Bacteroidota</taxon>
        <taxon>Flavobacteriia</taxon>
        <taxon>Flavobacteriales</taxon>
        <taxon>Flavobacteriaceae</taxon>
        <taxon>Bizionia</taxon>
    </lineage>
</organism>
<feature type="signal peptide" evidence="2">
    <location>
        <begin position="1"/>
        <end position="24"/>
    </location>
</feature>
<reference evidence="3 4" key="1">
    <citation type="submission" date="2019-08" db="EMBL/GenBank/DDBJ databases">
        <title>Genomes of Antarctic Bizionia species.</title>
        <authorList>
            <person name="Bowman J.P."/>
        </authorList>
    </citation>
    <scope>NUCLEOTIDE SEQUENCE [LARGE SCALE GENOMIC DNA]</scope>
    <source>
        <strain evidence="3 4">IC164</strain>
    </source>
</reference>
<name>A0ABY3M714_9FLAO</name>
<dbReference type="Proteomes" id="UP000323621">
    <property type="component" value="Unassembled WGS sequence"/>
</dbReference>
<keyword evidence="2" id="KW-0732">Signal</keyword>
<proteinExistence type="predicted"/>
<dbReference type="RefSeq" id="WP_148381626.1">
    <property type="nucleotide sequence ID" value="NZ_VSKN01000037.1"/>
</dbReference>
<feature type="region of interest" description="Disordered" evidence="1">
    <location>
        <begin position="237"/>
        <end position="276"/>
    </location>
</feature>
<gene>
    <name evidence="3" type="ORF">ES677_14500</name>
</gene>
<accession>A0ABY3M714</accession>
<keyword evidence="4" id="KW-1185">Reference proteome</keyword>
<protein>
    <submittedName>
        <fullName evidence="3">Uncharacterized protein</fullName>
    </submittedName>
</protein>
<feature type="chain" id="PRO_5045306297" evidence="2">
    <location>
        <begin position="25"/>
        <end position="464"/>
    </location>
</feature>
<comment type="caution">
    <text evidence="3">The sequence shown here is derived from an EMBL/GenBank/DDBJ whole genome shotgun (WGS) entry which is preliminary data.</text>
</comment>
<evidence type="ECO:0000313" key="4">
    <source>
        <dbReference type="Proteomes" id="UP000323621"/>
    </source>
</evidence>
<evidence type="ECO:0000256" key="1">
    <source>
        <dbReference type="SAM" id="MobiDB-lite"/>
    </source>
</evidence>
<sequence>MKKRKCKQYLKLVMLLFGATFVLSSCQKDDVDYLDNQADLEKTSKYAIETLTHKQVQSNETVFKELQKLAPKLKNGSANRLNREIYNSDYGFTINTDFVKYIEDTQNGNHSYSFPIKRDSVLSNNIENLLLHSNTENGYDAYIVQYDFTASEYTNLDEGIINSRNTILLPIDFDTSVFNNGELSKMVYGCVETWEWSDGVPHNGQVHGADCTCNPSQGWVLTSISCGNYDDGASGGGNGIPTSPGTSDGGSGGDSSGTTYDNGFDPTDPNNHGNSGNLPILAAPAIVTQSQMLDLLLGNASYVFDNSLSDEETMNFSSISELQAFLNNFENSFINDEFQVENNPDGTKLTKFKGTFQNGLIFPVSINVHVTSVLENPLSIESEFQVLEVVSFDSGYTPFADWEQASYEYSSNGNVTTVNISGYFDFGIAIEGFDIVSFKEQWEVKVKYNNQTGVPNPPISVTKL</sequence>
<evidence type="ECO:0000256" key="2">
    <source>
        <dbReference type="SAM" id="SignalP"/>
    </source>
</evidence>
<dbReference type="EMBL" id="VSKN01000037">
    <property type="protein sequence ID" value="TYC08415.1"/>
    <property type="molecule type" value="Genomic_DNA"/>
</dbReference>